<evidence type="ECO:0000313" key="2">
    <source>
        <dbReference type="EMBL" id="KAF5550676.1"/>
    </source>
</evidence>
<dbReference type="AlphaFoldDB" id="A0A8H5J9K7"/>
<feature type="compositionally biased region" description="Basic and acidic residues" evidence="1">
    <location>
        <begin position="62"/>
        <end position="74"/>
    </location>
</feature>
<accession>A0A8H5J9K7</accession>
<reference evidence="2 3" key="1">
    <citation type="submission" date="2020-05" db="EMBL/GenBank/DDBJ databases">
        <title>Identification and distribution of gene clusters putatively required for synthesis of sphingolipid metabolism inhibitors in phylogenetically diverse species of the filamentous fungus Fusarium.</title>
        <authorList>
            <person name="Kim H.-S."/>
            <person name="Busman M."/>
            <person name="Brown D.W."/>
            <person name="Divon H."/>
            <person name="Uhlig S."/>
            <person name="Proctor R.H."/>
        </authorList>
    </citation>
    <scope>NUCLEOTIDE SEQUENCE [LARGE SCALE GENOMIC DNA]</scope>
    <source>
        <strain evidence="2 3">NRRL 25196</strain>
    </source>
</reference>
<feature type="compositionally biased region" description="Acidic residues" evidence="1">
    <location>
        <begin position="25"/>
        <end position="39"/>
    </location>
</feature>
<comment type="caution">
    <text evidence="2">The sequence shown here is derived from an EMBL/GenBank/DDBJ whole genome shotgun (WGS) entry which is preliminary data.</text>
</comment>
<dbReference type="EMBL" id="JAAOAO010000281">
    <property type="protein sequence ID" value="KAF5550676.1"/>
    <property type="molecule type" value="Genomic_DNA"/>
</dbReference>
<feature type="compositionally biased region" description="Basic residues" evidence="1">
    <location>
        <begin position="75"/>
        <end position="91"/>
    </location>
</feature>
<proteinExistence type="predicted"/>
<evidence type="ECO:0000256" key="1">
    <source>
        <dbReference type="SAM" id="MobiDB-lite"/>
    </source>
</evidence>
<dbReference type="Proteomes" id="UP000574317">
    <property type="component" value="Unassembled WGS sequence"/>
</dbReference>
<feature type="region of interest" description="Disordered" evidence="1">
    <location>
        <begin position="1"/>
        <end position="91"/>
    </location>
</feature>
<name>A0A8H5J9K7_9HYPO</name>
<protein>
    <submittedName>
        <fullName evidence="2">Uncharacterized protein</fullName>
    </submittedName>
</protein>
<evidence type="ECO:0000313" key="3">
    <source>
        <dbReference type="Proteomes" id="UP000574317"/>
    </source>
</evidence>
<keyword evidence="3" id="KW-1185">Reference proteome</keyword>
<organism evidence="2 3">
    <name type="scientific">Fusarium napiforme</name>
    <dbReference type="NCBI Taxonomy" id="42672"/>
    <lineage>
        <taxon>Eukaryota</taxon>
        <taxon>Fungi</taxon>
        <taxon>Dikarya</taxon>
        <taxon>Ascomycota</taxon>
        <taxon>Pezizomycotina</taxon>
        <taxon>Sordariomycetes</taxon>
        <taxon>Hypocreomycetidae</taxon>
        <taxon>Hypocreales</taxon>
        <taxon>Nectriaceae</taxon>
        <taxon>Fusarium</taxon>
        <taxon>Fusarium fujikuroi species complex</taxon>
    </lineage>
</organism>
<gene>
    <name evidence="2" type="ORF">FNAPI_7661</name>
</gene>
<sequence>MDSLGGVPSAKRSTVTGKNAAAETNDPDVFADDTGEEEVGPSTVVEQRPSEEADDDVLVKPGDLHAKLAGDRVRQRGRAHQRPKTLRQMAK</sequence>